<organism evidence="4 5">
    <name type="scientific">Stigmatella aurantiaca</name>
    <dbReference type="NCBI Taxonomy" id="41"/>
    <lineage>
        <taxon>Bacteria</taxon>
        <taxon>Pseudomonadati</taxon>
        <taxon>Myxococcota</taxon>
        <taxon>Myxococcia</taxon>
        <taxon>Myxococcales</taxon>
        <taxon>Cystobacterineae</taxon>
        <taxon>Archangiaceae</taxon>
        <taxon>Stigmatella</taxon>
    </lineage>
</organism>
<accession>A0A1H7Y4Z6</accession>
<dbReference type="Proteomes" id="UP000182719">
    <property type="component" value="Unassembled WGS sequence"/>
</dbReference>
<keyword evidence="5" id="KW-1185">Reference proteome</keyword>
<evidence type="ECO:0000256" key="2">
    <source>
        <dbReference type="ARBA" id="ARBA00023315"/>
    </source>
</evidence>
<evidence type="ECO:0000313" key="5">
    <source>
        <dbReference type="Proteomes" id="UP000182719"/>
    </source>
</evidence>
<proteinExistence type="predicted"/>
<gene>
    <name evidence="4" type="ORF">SAMN05444354_11684</name>
</gene>
<sequence>MRLTAIDRYISQRTVGREETLDLFRHYSKPYYPDEKSLMGVVEIVGKLMDRAMFEQVTVRAENEPFYANYLDMTRRMIAESGVQPKDIDLVIYCGVGRGYREPATAYQMASRLGLKKAECFDIIDACNGWGHTTRIVERLLRTGYANNVLILSLEFNRSPRFKAGVDRNYDSSIMYSIRTMADMEWRVWGATVGETGTATILSRDDNNGPWYYDYASEPDDFQDCAFTLANHREYDLEPMPLEQQHGGEEFFYAFGKRIGESVKSHLIPQLQKVPHLLEEAKVVIPHSLSAGVYDHIFRMVGVNDKALYIFKRYGNCVSNGVPVGVATAIKEHKLQRGDRAVLVPTGSGSSAGVISFRY</sequence>
<dbReference type="PANTHER" id="PTHR34069:SF2">
    <property type="entry name" value="BETA-KETOACYL-[ACYL-CARRIER-PROTEIN] SYNTHASE III"/>
    <property type="match status" value="1"/>
</dbReference>
<protein>
    <submittedName>
        <fullName evidence="4">3-oxoacyl-[acyl-carrier-protein] synthase III</fullName>
    </submittedName>
</protein>
<keyword evidence="2" id="KW-0012">Acyltransferase</keyword>
<dbReference type="OrthoDB" id="9788274at2"/>
<dbReference type="RefSeq" id="WP_075009266.1">
    <property type="nucleotide sequence ID" value="NZ_FOAP01000016.1"/>
</dbReference>
<dbReference type="GO" id="GO:0044550">
    <property type="term" value="P:secondary metabolite biosynthetic process"/>
    <property type="evidence" value="ECO:0007669"/>
    <property type="project" value="TreeGrafter"/>
</dbReference>
<dbReference type="InterPro" id="IPR016039">
    <property type="entry name" value="Thiolase-like"/>
</dbReference>
<dbReference type="AlphaFoldDB" id="A0A1H7Y4Z6"/>
<dbReference type="PANTHER" id="PTHR34069">
    <property type="entry name" value="3-OXOACYL-[ACYL-CARRIER-PROTEIN] SYNTHASE 3"/>
    <property type="match status" value="1"/>
</dbReference>
<reference evidence="5" key="1">
    <citation type="submission" date="2016-10" db="EMBL/GenBank/DDBJ databases">
        <authorList>
            <person name="Varghese N."/>
            <person name="Submissions S."/>
        </authorList>
    </citation>
    <scope>NUCLEOTIDE SEQUENCE [LARGE SCALE GENOMIC DNA]</scope>
    <source>
        <strain evidence="5">DSM 17044</strain>
    </source>
</reference>
<dbReference type="Pfam" id="PF08541">
    <property type="entry name" value="ACP_syn_III_C"/>
    <property type="match status" value="1"/>
</dbReference>
<evidence type="ECO:0000256" key="1">
    <source>
        <dbReference type="ARBA" id="ARBA00022679"/>
    </source>
</evidence>
<dbReference type="Gene3D" id="3.40.47.10">
    <property type="match status" value="2"/>
</dbReference>
<name>A0A1H7Y4Z6_STIAU</name>
<feature type="domain" description="Beta-ketoacyl-[acyl-carrier-protein] synthase III C-terminal" evidence="3">
    <location>
        <begin position="279"/>
        <end position="358"/>
    </location>
</feature>
<dbReference type="InterPro" id="IPR013747">
    <property type="entry name" value="ACP_syn_III_C"/>
</dbReference>
<dbReference type="EMBL" id="FOAP01000016">
    <property type="protein sequence ID" value="SEM40954.1"/>
    <property type="molecule type" value="Genomic_DNA"/>
</dbReference>
<keyword evidence="1" id="KW-0808">Transferase</keyword>
<dbReference type="GO" id="GO:0016746">
    <property type="term" value="F:acyltransferase activity"/>
    <property type="evidence" value="ECO:0007669"/>
    <property type="project" value="UniProtKB-KW"/>
</dbReference>
<evidence type="ECO:0000259" key="3">
    <source>
        <dbReference type="Pfam" id="PF08541"/>
    </source>
</evidence>
<evidence type="ECO:0000313" key="4">
    <source>
        <dbReference type="EMBL" id="SEM40954.1"/>
    </source>
</evidence>
<dbReference type="SUPFAM" id="SSF53901">
    <property type="entry name" value="Thiolase-like"/>
    <property type="match status" value="1"/>
</dbReference>